<organism evidence="1 2">
    <name type="scientific">Leifsonia tongyongensis</name>
    <dbReference type="NCBI Taxonomy" id="1268043"/>
    <lineage>
        <taxon>Bacteria</taxon>
        <taxon>Bacillati</taxon>
        <taxon>Actinomycetota</taxon>
        <taxon>Actinomycetes</taxon>
        <taxon>Micrococcales</taxon>
        <taxon>Microbacteriaceae</taxon>
        <taxon>Leifsonia</taxon>
    </lineage>
</organism>
<dbReference type="AlphaFoldDB" id="A0A6L9Y248"/>
<name>A0A6L9Y248_9MICO</name>
<protein>
    <submittedName>
        <fullName evidence="1">Uncharacterized protein</fullName>
    </submittedName>
</protein>
<gene>
    <name evidence="1" type="ORF">G3T36_18040</name>
</gene>
<evidence type="ECO:0000313" key="2">
    <source>
        <dbReference type="Proteomes" id="UP000474967"/>
    </source>
</evidence>
<dbReference type="RefSeq" id="WP_163291252.1">
    <property type="nucleotide sequence ID" value="NZ_JAAGWY010000005.1"/>
</dbReference>
<accession>A0A6L9Y248</accession>
<reference evidence="1 2" key="1">
    <citation type="journal article" date="2014" name="J. Microbiol.">
        <title>Diaminobutyricibacter tongyongensis gen. nov., sp. nov. and Homoserinibacter gongjuensis gen. nov., sp. nov. belong to the family Microbacteriaceae.</title>
        <authorList>
            <person name="Kim S.J."/>
            <person name="Ahn J.H."/>
            <person name="Weon H.Y."/>
            <person name="Hamada M."/>
            <person name="Suzuki K."/>
            <person name="Kwon S.W."/>
        </authorList>
    </citation>
    <scope>NUCLEOTIDE SEQUENCE [LARGE SCALE GENOMIC DNA]</scope>
    <source>
        <strain evidence="1 2">NBRC 108724</strain>
    </source>
</reference>
<evidence type="ECO:0000313" key="1">
    <source>
        <dbReference type="EMBL" id="NEN07761.1"/>
    </source>
</evidence>
<keyword evidence="2" id="KW-1185">Reference proteome</keyword>
<dbReference type="EMBL" id="JAAGWY010000005">
    <property type="protein sequence ID" value="NEN07761.1"/>
    <property type="molecule type" value="Genomic_DNA"/>
</dbReference>
<comment type="caution">
    <text evidence="1">The sequence shown here is derived from an EMBL/GenBank/DDBJ whole genome shotgun (WGS) entry which is preliminary data.</text>
</comment>
<sequence length="365" mass="42523">MHAGRLRLLECSAAGLAAQVFTARDAIAKDSIEDLRVAYILLDSAIETLMVRRVSARLIHGDLDPEPRSWFYRERDRIAIDLHDPSQRSRMEGSDERDDFDVTEFVYWRLSKTQLSDIERDFTSKLQFLAWLGDLDEDLVSVVSRLHEYRNEMYHREKTRPEALRALVHLYAWLTAEFMERLRPAWMGYGSDADEVRRGIYRRIGIQEPPERPTGFFDEDLQGMMASELRRSLDLEDAAEVFAAYVTSRVTSFHDALEFVGDYLATIDRSVERISEMDVVRRIFSKEFMGNLKDLRRERVSLTRSMISRWDGWSLEITSQVDALRAFAALAEFEREFEPFETEVQESAAEVDREIQLQIDIARGK</sequence>
<dbReference type="Proteomes" id="UP000474967">
    <property type="component" value="Unassembled WGS sequence"/>
</dbReference>
<proteinExistence type="predicted"/>